<accession>K1T0Q8</accession>
<dbReference type="GO" id="GO:0070004">
    <property type="term" value="F:cysteine-type exopeptidase activity"/>
    <property type="evidence" value="ECO:0007669"/>
    <property type="project" value="InterPro"/>
</dbReference>
<dbReference type="GO" id="GO:0016805">
    <property type="term" value="F:dipeptidase activity"/>
    <property type="evidence" value="ECO:0007669"/>
    <property type="project" value="InterPro"/>
</dbReference>
<gene>
    <name evidence="1" type="ORF">LEA_13257</name>
</gene>
<dbReference type="PANTHER" id="PTHR12994">
    <property type="entry name" value="SECERNIN"/>
    <property type="match status" value="1"/>
</dbReference>
<organism evidence="1">
    <name type="scientific">human gut metagenome</name>
    <dbReference type="NCBI Taxonomy" id="408170"/>
    <lineage>
        <taxon>unclassified sequences</taxon>
        <taxon>metagenomes</taxon>
        <taxon>organismal metagenomes</taxon>
    </lineage>
</organism>
<feature type="non-terminal residue" evidence="1">
    <location>
        <position position="126"/>
    </location>
</feature>
<sequence length="126" mass="13811">MAVAMLGSVSEAEACTNFIVGKKASVDGSVMCSYSADDYGMFQNLCHFPAGKHAKGEMRKIYDWDTNKYHGEIPEAAETYNVIGNINEWQVTIGETTYGGREEMADSTGIMDYGSLIYVPCSVVRL</sequence>
<dbReference type="GO" id="GO:0006508">
    <property type="term" value="P:proteolysis"/>
    <property type="evidence" value="ECO:0007669"/>
    <property type="project" value="InterPro"/>
</dbReference>
<reference evidence="1" key="1">
    <citation type="journal article" date="2013" name="Environ. Microbiol.">
        <title>Microbiota from the distal guts of lean and obese adolescents exhibit partial functional redundancy besides clear differences in community structure.</title>
        <authorList>
            <person name="Ferrer M."/>
            <person name="Ruiz A."/>
            <person name="Lanza F."/>
            <person name="Haange S.B."/>
            <person name="Oberbach A."/>
            <person name="Till H."/>
            <person name="Bargiela R."/>
            <person name="Campoy C."/>
            <person name="Segura M.T."/>
            <person name="Richter M."/>
            <person name="von Bergen M."/>
            <person name="Seifert J."/>
            <person name="Suarez A."/>
        </authorList>
    </citation>
    <scope>NUCLEOTIDE SEQUENCE</scope>
</reference>
<dbReference type="EMBL" id="AJWY01008994">
    <property type="protein sequence ID" value="EKC59640.1"/>
    <property type="molecule type" value="Genomic_DNA"/>
</dbReference>
<dbReference type="InterPro" id="IPR005322">
    <property type="entry name" value="Peptidase_C69"/>
</dbReference>
<name>K1T0Q8_9ZZZZ</name>
<comment type="caution">
    <text evidence="1">The sequence shown here is derived from an EMBL/GenBank/DDBJ whole genome shotgun (WGS) entry which is preliminary data.</text>
</comment>
<evidence type="ECO:0000313" key="1">
    <source>
        <dbReference type="EMBL" id="EKC59640.1"/>
    </source>
</evidence>
<dbReference type="Pfam" id="PF03577">
    <property type="entry name" value="Peptidase_C69"/>
    <property type="match status" value="1"/>
</dbReference>
<protein>
    <submittedName>
        <fullName evidence="1">Peptidase U34 dipeptidase</fullName>
    </submittedName>
</protein>
<dbReference type="PANTHER" id="PTHR12994:SF17">
    <property type="entry name" value="LD30995P"/>
    <property type="match status" value="1"/>
</dbReference>
<dbReference type="AlphaFoldDB" id="K1T0Q8"/>
<proteinExistence type="predicted"/>